<keyword evidence="3" id="KW-1185">Reference proteome</keyword>
<accession>A0ABN0CU78</accession>
<dbReference type="RefSeq" id="WP_003083404.1">
    <property type="nucleotide sequence ID" value="NZ_AEUU02000001.1"/>
</dbReference>
<dbReference type="EMBL" id="AEUU02000001">
    <property type="protein sequence ID" value="EGJ26865.1"/>
    <property type="molecule type" value="Genomic_DNA"/>
</dbReference>
<evidence type="ECO:0000256" key="1">
    <source>
        <dbReference type="SAM" id="Phobius"/>
    </source>
</evidence>
<feature type="transmembrane region" description="Helical" evidence="1">
    <location>
        <begin position="12"/>
        <end position="33"/>
    </location>
</feature>
<reference evidence="2 3" key="1">
    <citation type="journal article" date="2014" name="Int. J. Syst. Evol. Microbiol.">
        <title>Phylogenomics and the dynamic genome evolution of the genus Streptococcus.</title>
        <authorList>
            <consortium name="The Broad Institute Genome Sequencing Platform"/>
            <person name="Richards V.P."/>
            <person name="Palmer S.R."/>
            <person name="Pavinski Bitar P.D."/>
            <person name="Qin X."/>
            <person name="Weinstock G.M."/>
            <person name="Highlander S.K."/>
            <person name="Town C.D."/>
            <person name="Burne R.A."/>
            <person name="Stanhope M.J."/>
        </authorList>
    </citation>
    <scope>NUCLEOTIDE SEQUENCE [LARGE SCALE GENOMIC DNA]</scope>
    <source>
        <strain evidence="2 3">Jelinkova 176</strain>
    </source>
</reference>
<name>A0ABN0CU78_STRPO</name>
<evidence type="ECO:0000313" key="2">
    <source>
        <dbReference type="EMBL" id="EGJ26865.1"/>
    </source>
</evidence>
<organism evidence="2 3">
    <name type="scientific">Streptococcus porcinus str. Jelinkova 176</name>
    <dbReference type="NCBI Taxonomy" id="873448"/>
    <lineage>
        <taxon>Bacteria</taxon>
        <taxon>Bacillati</taxon>
        <taxon>Bacillota</taxon>
        <taxon>Bacilli</taxon>
        <taxon>Lactobacillales</taxon>
        <taxon>Streptococcaceae</taxon>
        <taxon>Streptococcus</taxon>
    </lineage>
</organism>
<keyword evidence="1" id="KW-0812">Transmembrane</keyword>
<proteinExistence type="predicted"/>
<dbReference type="Proteomes" id="UP000005356">
    <property type="component" value="Unassembled WGS sequence"/>
</dbReference>
<keyword evidence="1" id="KW-1133">Transmembrane helix</keyword>
<gene>
    <name evidence="2" type="ORF">STRPO_1861</name>
</gene>
<comment type="caution">
    <text evidence="2">The sequence shown here is derived from an EMBL/GenBank/DDBJ whole genome shotgun (WGS) entry which is preliminary data.</text>
</comment>
<protein>
    <submittedName>
        <fullName evidence="2">Conserved domain protein</fullName>
    </submittedName>
</protein>
<sequence>MDIKEIMNISNIINGVIASIVAAGVISPVIWLWKKISGKVIINRIDVRNVPKTFQGNALPVLNDLKKLKNYVENEIIINNNKDNVLISDLVIEVIKVSKYFYEDILIQRGFNMPKQIVDFVVFNNGNITSKSRCISARVYYINKKDDEVQTIETLSLNQEALKKGEIRIIFSKNLSDPRLLNYFSNNLPDYKQSIKLDLIDDIEDKVLSTIEIPYLSSNKMFVLNLGGSAPVDRTLIPIVELYQPYNQLNFSFRINQVLSDGINQIRFNILVDAPCQIKYSVKLIDNKSKIVSKYVVDTLNIRFPNYHLTSQYNDDMFIFLSTNEISESNYDDVYLRSPNLINSPSKIKEAYNL</sequence>
<keyword evidence="1" id="KW-0472">Membrane</keyword>
<evidence type="ECO:0000313" key="3">
    <source>
        <dbReference type="Proteomes" id="UP000005356"/>
    </source>
</evidence>